<dbReference type="Proteomes" id="UP000634136">
    <property type="component" value="Unassembled WGS sequence"/>
</dbReference>
<reference evidence="2" key="1">
    <citation type="submission" date="2020-09" db="EMBL/GenBank/DDBJ databases">
        <title>Genome-Enabled Discovery of Anthraquinone Biosynthesis in Senna tora.</title>
        <authorList>
            <person name="Kang S.-H."/>
            <person name="Pandey R.P."/>
            <person name="Lee C.-M."/>
            <person name="Sim J.-S."/>
            <person name="Jeong J.-T."/>
            <person name="Choi B.-S."/>
            <person name="Jung M."/>
            <person name="Ginzburg D."/>
            <person name="Zhao K."/>
            <person name="Won S.Y."/>
            <person name="Oh T.-J."/>
            <person name="Yu Y."/>
            <person name="Kim N.-H."/>
            <person name="Lee O.R."/>
            <person name="Lee T.-H."/>
            <person name="Bashyal P."/>
            <person name="Kim T.-S."/>
            <person name="Lee W.-H."/>
            <person name="Kawkins C."/>
            <person name="Kim C.-K."/>
            <person name="Kim J.S."/>
            <person name="Ahn B.O."/>
            <person name="Rhee S.Y."/>
            <person name="Sohng J.K."/>
        </authorList>
    </citation>
    <scope>NUCLEOTIDE SEQUENCE</scope>
    <source>
        <tissue evidence="2">Leaf</tissue>
    </source>
</reference>
<comment type="caution">
    <text evidence="2">The sequence shown here is derived from an EMBL/GenBank/DDBJ whole genome shotgun (WGS) entry which is preliminary data.</text>
</comment>
<keyword evidence="3" id="KW-1185">Reference proteome</keyword>
<name>A0A834T810_9FABA</name>
<sequence length="74" mass="8399">MDISSSHSFLLILVGLLEEANTREAFRSRKFCYTYNSGRQSRDIFTGRRRNRSFLCQFPGLLGSAPISCPTPSH</sequence>
<evidence type="ECO:0008006" key="4">
    <source>
        <dbReference type="Google" id="ProtNLM"/>
    </source>
</evidence>
<feature type="signal peptide" evidence="1">
    <location>
        <begin position="1"/>
        <end position="22"/>
    </location>
</feature>
<dbReference type="EMBL" id="JAAIUW010000009">
    <property type="protein sequence ID" value="KAF7816972.1"/>
    <property type="molecule type" value="Genomic_DNA"/>
</dbReference>
<dbReference type="AlphaFoldDB" id="A0A834T810"/>
<accession>A0A834T810</accession>
<organism evidence="2 3">
    <name type="scientific">Senna tora</name>
    <dbReference type="NCBI Taxonomy" id="362788"/>
    <lineage>
        <taxon>Eukaryota</taxon>
        <taxon>Viridiplantae</taxon>
        <taxon>Streptophyta</taxon>
        <taxon>Embryophyta</taxon>
        <taxon>Tracheophyta</taxon>
        <taxon>Spermatophyta</taxon>
        <taxon>Magnoliopsida</taxon>
        <taxon>eudicotyledons</taxon>
        <taxon>Gunneridae</taxon>
        <taxon>Pentapetalae</taxon>
        <taxon>rosids</taxon>
        <taxon>fabids</taxon>
        <taxon>Fabales</taxon>
        <taxon>Fabaceae</taxon>
        <taxon>Caesalpinioideae</taxon>
        <taxon>Cassia clade</taxon>
        <taxon>Senna</taxon>
    </lineage>
</organism>
<evidence type="ECO:0000313" key="3">
    <source>
        <dbReference type="Proteomes" id="UP000634136"/>
    </source>
</evidence>
<gene>
    <name evidence="2" type="ORF">G2W53_030941</name>
</gene>
<keyword evidence="1" id="KW-0732">Signal</keyword>
<proteinExistence type="predicted"/>
<evidence type="ECO:0000313" key="2">
    <source>
        <dbReference type="EMBL" id="KAF7816972.1"/>
    </source>
</evidence>
<protein>
    <recommendedName>
        <fullName evidence="4">Secreted protein</fullName>
    </recommendedName>
</protein>
<evidence type="ECO:0000256" key="1">
    <source>
        <dbReference type="SAM" id="SignalP"/>
    </source>
</evidence>
<feature type="chain" id="PRO_5032803462" description="Secreted protein" evidence="1">
    <location>
        <begin position="23"/>
        <end position="74"/>
    </location>
</feature>